<feature type="region of interest" description="Disordered" evidence="1">
    <location>
        <begin position="302"/>
        <end position="327"/>
    </location>
</feature>
<evidence type="ECO:0000256" key="1">
    <source>
        <dbReference type="SAM" id="MobiDB-lite"/>
    </source>
</evidence>
<feature type="compositionally biased region" description="Acidic residues" evidence="1">
    <location>
        <begin position="598"/>
        <end position="614"/>
    </location>
</feature>
<feature type="region of interest" description="Disordered" evidence="1">
    <location>
        <begin position="860"/>
        <end position="909"/>
    </location>
</feature>
<gene>
    <name evidence="2" type="ORF">D9611_004910</name>
</gene>
<comment type="caution">
    <text evidence="2">The sequence shown here is derived from an EMBL/GenBank/DDBJ whole genome shotgun (WGS) entry which is preliminary data.</text>
</comment>
<name>A0A8H5EWY4_9AGAR</name>
<dbReference type="Proteomes" id="UP000541558">
    <property type="component" value="Unassembled WGS sequence"/>
</dbReference>
<feature type="region of interest" description="Disordered" evidence="1">
    <location>
        <begin position="574"/>
        <end position="638"/>
    </location>
</feature>
<sequence>MASDAAAAFEQDMQDVSVGIMDAAAMMPDMVPSFPPGLPVLFPPPLLTTDPAYLVKAEQTDDLSLQMQLLPDHPSLGFMNVQIESSPMESVEASASLETMVANYRAGVEAANAAAAASFSLPPQLDTPMAIEVPPSTLSTPSPPLPGLAVAQPLAATLQTPSPPFSVVSSSLEAALIPTVPLTSPPRSTASVSPVLAAAASSHSPPSIPTPYASSSSQSPTSTTLASQHPLIHLPPAEAEQIVIKDEIPIAKQKKEVASLLNALANDFAITSHAVLATESEELSDEIKSRIAALSRMAAQLSISSNETSPPPPAVPPTPPASVPVAADLHGGYPLPTIAPFDPHALASDQSRKRGPCELDEHRSVKAMKREPQDQVLPIGAESLPLDAPSAFPATSAIPSSALPSISRPASPPASFAAAVAQYALVPPQLLPPAPPIPPSSIPIPPLRLNTPLPTINPTLPLAAPSVYTNGRAAWGDGNVTQTRHHHSLSAGAILNPMQVPTVPVASTGIVNVSGPPTPITTNPPLVRTNRSGSVSSLQYDSQGYFFNEKEPTEVPISGTRSARGSISLGTGWYFGGDNNSSPTNTSEEPCTTRNSPSDDDDDDSSSESDDDENMAGRSSTHLPLTEGSSSSSAGADVPAEYRAEVDRVFFEYLNKICSNLDARDSKGDQIHQTLMAKKMQRLDESPDFRPFKFRILAFTTAFLEELARQGYTEDKIPMKKIRNYLWRQPHILRFNEDGKKAKSKGNHIWNVEARKLGDGKWEFRPFHRKLSGTPPSVAYVGLRWTWAPRVWDPQNAFEKVPVQYSSPNLPPWLSWKGDILSGVPTPDAEPCQVTVVAQFVLEGVEGQVSRTFSIAISPVGGNDGQFPRSRRPSGSGEAPRRSASDSALSMIPQRAKGARVAPPPVVPIPGETSSSRVIRVLQNVAQRVTDEAEHQIVDPSTIPKTDSLQDIVMQKHVLDQTVEAMDMELSGQGHSASKRLVIAAQQVVIQAAANVIADRNVSIGRAPVVPNKSTAVQRVSVSELSDATHDAIAAAVKTNGPRSTEVDIIVTAASILKAKAPAADAVVTAAVPPRTIPSMNFASNLSTLPELP</sequence>
<feature type="compositionally biased region" description="Low complexity" evidence="1">
    <location>
        <begin position="200"/>
        <end position="224"/>
    </location>
</feature>
<dbReference type="SUPFAM" id="SSF49313">
    <property type="entry name" value="Cadherin-like"/>
    <property type="match status" value="1"/>
</dbReference>
<proteinExistence type="predicted"/>
<feature type="compositionally biased region" description="Polar residues" evidence="1">
    <location>
        <begin position="578"/>
        <end position="596"/>
    </location>
</feature>
<dbReference type="GO" id="GO:0016020">
    <property type="term" value="C:membrane"/>
    <property type="evidence" value="ECO:0007669"/>
    <property type="project" value="InterPro"/>
</dbReference>
<dbReference type="AlphaFoldDB" id="A0A8H5EWY4"/>
<dbReference type="OrthoDB" id="5593376at2759"/>
<organism evidence="2 3">
    <name type="scientific">Ephemerocybe angulata</name>
    <dbReference type="NCBI Taxonomy" id="980116"/>
    <lineage>
        <taxon>Eukaryota</taxon>
        <taxon>Fungi</taxon>
        <taxon>Dikarya</taxon>
        <taxon>Basidiomycota</taxon>
        <taxon>Agaricomycotina</taxon>
        <taxon>Agaricomycetes</taxon>
        <taxon>Agaricomycetidae</taxon>
        <taxon>Agaricales</taxon>
        <taxon>Agaricineae</taxon>
        <taxon>Psathyrellaceae</taxon>
        <taxon>Ephemerocybe</taxon>
    </lineage>
</organism>
<dbReference type="InterPro" id="IPR015919">
    <property type="entry name" value="Cadherin-like_sf"/>
</dbReference>
<feature type="compositionally biased region" description="Polar residues" evidence="1">
    <location>
        <begin position="520"/>
        <end position="535"/>
    </location>
</feature>
<feature type="compositionally biased region" description="Pro residues" evidence="1">
    <location>
        <begin position="309"/>
        <end position="322"/>
    </location>
</feature>
<protein>
    <submittedName>
        <fullName evidence="2">Uncharacterized protein</fullName>
    </submittedName>
</protein>
<feature type="region of interest" description="Disordered" evidence="1">
    <location>
        <begin position="200"/>
        <end position="227"/>
    </location>
</feature>
<evidence type="ECO:0000313" key="2">
    <source>
        <dbReference type="EMBL" id="KAF5315655.1"/>
    </source>
</evidence>
<dbReference type="EMBL" id="JAACJK010000220">
    <property type="protein sequence ID" value="KAF5315655.1"/>
    <property type="molecule type" value="Genomic_DNA"/>
</dbReference>
<feature type="region of interest" description="Disordered" evidence="1">
    <location>
        <begin position="514"/>
        <end position="535"/>
    </location>
</feature>
<feature type="compositionally biased region" description="Polar residues" evidence="1">
    <location>
        <begin position="617"/>
        <end position="634"/>
    </location>
</feature>
<reference evidence="2 3" key="1">
    <citation type="journal article" date="2020" name="ISME J.">
        <title>Uncovering the hidden diversity of litter-decomposition mechanisms in mushroom-forming fungi.</title>
        <authorList>
            <person name="Floudas D."/>
            <person name="Bentzer J."/>
            <person name="Ahren D."/>
            <person name="Johansson T."/>
            <person name="Persson P."/>
            <person name="Tunlid A."/>
        </authorList>
    </citation>
    <scope>NUCLEOTIDE SEQUENCE [LARGE SCALE GENOMIC DNA]</scope>
    <source>
        <strain evidence="2 3">CBS 175.51</strain>
    </source>
</reference>
<keyword evidence="3" id="KW-1185">Reference proteome</keyword>
<evidence type="ECO:0000313" key="3">
    <source>
        <dbReference type="Proteomes" id="UP000541558"/>
    </source>
</evidence>
<dbReference type="GO" id="GO:0005509">
    <property type="term" value="F:calcium ion binding"/>
    <property type="evidence" value="ECO:0007669"/>
    <property type="project" value="InterPro"/>
</dbReference>
<accession>A0A8H5EWY4</accession>